<evidence type="ECO:0000313" key="1">
    <source>
        <dbReference type="EMBL" id="BBM84493.1"/>
    </source>
</evidence>
<evidence type="ECO:0000313" key="2">
    <source>
        <dbReference type="Proteomes" id="UP000326354"/>
    </source>
</evidence>
<proteinExistence type="predicted"/>
<dbReference type="Proteomes" id="UP000326354">
    <property type="component" value="Chromosome"/>
</dbReference>
<dbReference type="EMBL" id="AP019860">
    <property type="protein sequence ID" value="BBM84493.1"/>
    <property type="molecule type" value="Genomic_DNA"/>
</dbReference>
<accession>A0A5S9IM85</accession>
<evidence type="ECO:0008006" key="3">
    <source>
        <dbReference type="Google" id="ProtNLM"/>
    </source>
</evidence>
<dbReference type="AlphaFoldDB" id="A0A5S9IM85"/>
<name>A0A5S9IM85_UABAM</name>
<dbReference type="KEGG" id="uam:UABAM_02854"/>
<keyword evidence="2" id="KW-1185">Reference proteome</keyword>
<organism evidence="1 2">
    <name type="scientific">Uabimicrobium amorphum</name>
    <dbReference type="NCBI Taxonomy" id="2596890"/>
    <lineage>
        <taxon>Bacteria</taxon>
        <taxon>Pseudomonadati</taxon>
        <taxon>Planctomycetota</taxon>
        <taxon>Candidatus Uabimicrobiia</taxon>
        <taxon>Candidatus Uabimicrobiales</taxon>
        <taxon>Candidatus Uabimicrobiaceae</taxon>
        <taxon>Candidatus Uabimicrobium</taxon>
    </lineage>
</organism>
<gene>
    <name evidence="1" type="ORF">UABAM_02854</name>
</gene>
<protein>
    <recommendedName>
        <fullName evidence="3">DUF3880 domain-containing protein</fullName>
    </recommendedName>
</protein>
<reference evidence="1 2" key="1">
    <citation type="submission" date="2019-08" db="EMBL/GenBank/DDBJ databases">
        <title>Complete genome sequence of Candidatus Uab amorphum.</title>
        <authorList>
            <person name="Shiratori T."/>
            <person name="Suzuki S."/>
            <person name="Kakizawa Y."/>
            <person name="Ishida K."/>
        </authorList>
    </citation>
    <scope>NUCLEOTIDE SEQUENCE [LARGE SCALE GENOMIC DNA]</scope>
    <source>
        <strain evidence="1 2">SRT547</strain>
    </source>
</reference>
<sequence>MCEKRLLVTEFLDINGSLPHWLTPSVRRAGWKAWPLPYEAIHILGPSGYRSMILKVIQELRPHVLLVHAPYDYLSQDICDKIRKLGTKIIGLTLDDDQFANTWGQKVWDDFHSRFDLWITTANNSKKTGAIPILWTISPESIRIDDPAAPFNEVVFMGNYSKEREKLIELIAAKGIAIACYGKGWMNGSLTRPSRLGVMRRTKLIIIPYDPGSIFRVVEAALIGVKQIIEFNDHWQKHFVDTLPTSYTSAEECAEIISNNEVVEWKNIPTWEKQWPELMKRLTLEKLPNRSGSHALEQLYIILSHTYEQQRNFLGMMSCLDAWSYISPEDWGPKFARLRIYYKMQNWEKIIELSEEIRKEIKDIPYATQESPIIFPSNLRGLGESHSVNPTVEIEAMRLYAFLKADQVNNAVQEIKNMSLSMKTAIRKTAFSLMDFMRDSQIWEALNQK</sequence>
<dbReference type="RefSeq" id="WP_368239028.1">
    <property type="nucleotide sequence ID" value="NZ_JAZFBD010000019.1"/>
</dbReference>